<dbReference type="Proteomes" id="UP001519295">
    <property type="component" value="Unassembled WGS sequence"/>
</dbReference>
<comment type="caution">
    <text evidence="2">The sequence shown here is derived from an EMBL/GenBank/DDBJ whole genome shotgun (WGS) entry which is preliminary data.</text>
</comment>
<organism evidence="2 3">
    <name type="scientific">Pseudonocardia parietis</name>
    <dbReference type="NCBI Taxonomy" id="570936"/>
    <lineage>
        <taxon>Bacteria</taxon>
        <taxon>Bacillati</taxon>
        <taxon>Actinomycetota</taxon>
        <taxon>Actinomycetes</taxon>
        <taxon>Pseudonocardiales</taxon>
        <taxon>Pseudonocardiaceae</taxon>
        <taxon>Pseudonocardia</taxon>
    </lineage>
</organism>
<evidence type="ECO:0000313" key="2">
    <source>
        <dbReference type="EMBL" id="MBP2369114.1"/>
    </source>
</evidence>
<feature type="compositionally biased region" description="Pro residues" evidence="1">
    <location>
        <begin position="202"/>
        <end position="213"/>
    </location>
</feature>
<name>A0ABS4W093_9PSEU</name>
<sequence>MAASPWISGAPGRPSPDPSPALVRVALQAGATSVAHVDVAAMLSGLCVALVPAAGVAGAALLLREPADPRDPEARRVFGSDTAATRLGDLQRNADAGPGPSAERGERVLLTPDLTRSGPPELAAAAADFGLVRSLTVPVPVAGRTAGVLQLLARGRPGDELTDRLAVALQPLVTAMAARIADVRELARLEREAERAASAPSAPAPVPRLPAPRDPVGGPLRPGPGTGPRPTDRTALVPAARQSGATHAAPRIPLQRRARHRRDD</sequence>
<dbReference type="EMBL" id="JAGINU010000001">
    <property type="protein sequence ID" value="MBP2369114.1"/>
    <property type="molecule type" value="Genomic_DNA"/>
</dbReference>
<evidence type="ECO:0000256" key="1">
    <source>
        <dbReference type="SAM" id="MobiDB-lite"/>
    </source>
</evidence>
<keyword evidence="3" id="KW-1185">Reference proteome</keyword>
<feature type="compositionally biased region" description="Basic residues" evidence="1">
    <location>
        <begin position="254"/>
        <end position="264"/>
    </location>
</feature>
<dbReference type="Gene3D" id="3.30.450.40">
    <property type="match status" value="1"/>
</dbReference>
<reference evidence="2 3" key="1">
    <citation type="submission" date="2021-03" db="EMBL/GenBank/DDBJ databases">
        <title>Sequencing the genomes of 1000 actinobacteria strains.</title>
        <authorList>
            <person name="Klenk H.-P."/>
        </authorList>
    </citation>
    <scope>NUCLEOTIDE SEQUENCE [LARGE SCALE GENOMIC DNA]</scope>
    <source>
        <strain evidence="2 3">DSM 45256</strain>
    </source>
</reference>
<proteinExistence type="predicted"/>
<evidence type="ECO:0000313" key="3">
    <source>
        <dbReference type="Proteomes" id="UP001519295"/>
    </source>
</evidence>
<protein>
    <recommendedName>
        <fullName evidence="4">GAF domain-containing protein</fullName>
    </recommendedName>
</protein>
<dbReference type="RefSeq" id="WP_210030945.1">
    <property type="nucleotide sequence ID" value="NZ_JAGINU010000001.1"/>
</dbReference>
<feature type="region of interest" description="Disordered" evidence="1">
    <location>
        <begin position="194"/>
        <end position="264"/>
    </location>
</feature>
<gene>
    <name evidence="2" type="ORF">JOF36_004810</name>
</gene>
<dbReference type="InterPro" id="IPR029016">
    <property type="entry name" value="GAF-like_dom_sf"/>
</dbReference>
<evidence type="ECO:0008006" key="4">
    <source>
        <dbReference type="Google" id="ProtNLM"/>
    </source>
</evidence>
<dbReference type="SUPFAM" id="SSF55781">
    <property type="entry name" value="GAF domain-like"/>
    <property type="match status" value="1"/>
</dbReference>
<accession>A0ABS4W093</accession>